<dbReference type="Gene3D" id="3.40.630.30">
    <property type="match status" value="1"/>
</dbReference>
<protein>
    <submittedName>
        <fullName evidence="2">GNAT family N-acetyltransferase</fullName>
    </submittedName>
</protein>
<dbReference type="InterPro" id="IPR016181">
    <property type="entry name" value="Acyl_CoA_acyltransferase"/>
</dbReference>
<name>A0ABY5M4T3_9CYAN</name>
<evidence type="ECO:0000313" key="3">
    <source>
        <dbReference type="Proteomes" id="UP001057561"/>
    </source>
</evidence>
<sequence>MKIKIIDVANPLWLETLRKLRHDIYHLPEYLLLEAKRIQAVPEAIIISHHDQIFFIPYLLRSCDIDINRELTIGEIFDIISPYGYSGILLSETAMQSVDFLNLAMQQLKEVLKSRKICSAFFRLHPILNQELNEIFTSEIFQINSNTVSINLKLSEAEIWQQTKPEHRNKINRCKRRGFQAKIVNFEHNIDNFIAIYEETMDRVGASKYYYFDDNYFRQLSLLEKLIHLCIVEQDNQIACVGLFTECSGIVQYHLGGTKSDFLKEAPSKLMFDHVRFWAKEHGNEVLHLGGGVGSVQDNLYRFKAGFSQQRHPFLTMRLITDEDNYYHLVNLQAKYLNIHPEQLLKSDFFPAYRASH</sequence>
<evidence type="ECO:0000313" key="2">
    <source>
        <dbReference type="EMBL" id="UUO17983.1"/>
    </source>
</evidence>
<reference evidence="2" key="1">
    <citation type="submission" date="2022-06" db="EMBL/GenBank/DDBJ databases">
        <title>Nostosin G and Spiroidesin B from the Cyanobacterium Dolichospermum sp. NIES-1697.</title>
        <authorList>
            <person name="Phan C.-S."/>
            <person name="Mehjabin J.J."/>
            <person name="Anas A.R.J."/>
            <person name="Hayasaka M."/>
            <person name="Onoki R."/>
            <person name="Wang J."/>
            <person name="Umezawa T."/>
            <person name="Washio K."/>
            <person name="Morikawa M."/>
            <person name="Okino T."/>
        </authorList>
    </citation>
    <scope>NUCLEOTIDE SEQUENCE</scope>
    <source>
        <strain evidence="2">NIES-1697</strain>
    </source>
</reference>
<gene>
    <name evidence="2" type="ORF">NG743_14010</name>
</gene>
<dbReference type="Pfam" id="PF13480">
    <property type="entry name" value="Acetyltransf_6"/>
    <property type="match status" value="1"/>
</dbReference>
<organism evidence="2 3">
    <name type="scientific">Dolichospermum heterosporum TAC447</name>
    <dbReference type="NCBI Taxonomy" id="747523"/>
    <lineage>
        <taxon>Bacteria</taxon>
        <taxon>Bacillati</taxon>
        <taxon>Cyanobacteriota</taxon>
        <taxon>Cyanophyceae</taxon>
        <taxon>Nostocales</taxon>
        <taxon>Aphanizomenonaceae</taxon>
        <taxon>Dolichospermum</taxon>
        <taxon>Dolichospermum heterosporum</taxon>
    </lineage>
</organism>
<keyword evidence="3" id="KW-1185">Reference proteome</keyword>
<evidence type="ECO:0000259" key="1">
    <source>
        <dbReference type="Pfam" id="PF13480"/>
    </source>
</evidence>
<dbReference type="InterPro" id="IPR038740">
    <property type="entry name" value="BioF2-like_GNAT_dom"/>
</dbReference>
<dbReference type="SUPFAM" id="SSF55729">
    <property type="entry name" value="Acyl-CoA N-acyltransferases (Nat)"/>
    <property type="match status" value="1"/>
</dbReference>
<dbReference type="EMBL" id="CP099464">
    <property type="protein sequence ID" value="UUO17983.1"/>
    <property type="molecule type" value="Genomic_DNA"/>
</dbReference>
<dbReference type="Proteomes" id="UP001057561">
    <property type="component" value="Chromosome"/>
</dbReference>
<proteinExistence type="predicted"/>
<accession>A0ABY5M4T3</accession>
<feature type="domain" description="BioF2-like acetyltransferase" evidence="1">
    <location>
        <begin position="167"/>
        <end position="292"/>
    </location>
</feature>